<dbReference type="PANTHER" id="PTHR36927">
    <property type="entry name" value="BLR4337 PROTEIN"/>
    <property type="match status" value="1"/>
</dbReference>
<evidence type="ECO:0000313" key="3">
    <source>
        <dbReference type="EMBL" id="MFC5224256.1"/>
    </source>
</evidence>
<feature type="transmembrane region" description="Helical" evidence="1">
    <location>
        <begin position="134"/>
        <end position="157"/>
    </location>
</feature>
<accession>A0ABW0D4Q6</accession>
<keyword evidence="3" id="KW-0808">Transferase</keyword>
<dbReference type="PANTHER" id="PTHR36927:SF3">
    <property type="entry name" value="GLUCANS BIOSYNTHESIS PROTEIN C"/>
    <property type="match status" value="1"/>
</dbReference>
<dbReference type="Proteomes" id="UP001596156">
    <property type="component" value="Unassembled WGS sequence"/>
</dbReference>
<dbReference type="RefSeq" id="WP_381570650.1">
    <property type="nucleotide sequence ID" value="NZ_BAAASS010000002.1"/>
</dbReference>
<keyword evidence="1" id="KW-1133">Transmembrane helix</keyword>
<organism evidence="3 4">
    <name type="scientific">Streptomyces fimbriatus</name>
    <dbReference type="NCBI Taxonomy" id="68197"/>
    <lineage>
        <taxon>Bacteria</taxon>
        <taxon>Bacillati</taxon>
        <taxon>Actinomycetota</taxon>
        <taxon>Actinomycetes</taxon>
        <taxon>Kitasatosporales</taxon>
        <taxon>Streptomycetaceae</taxon>
        <taxon>Streptomyces</taxon>
    </lineage>
</organism>
<feature type="transmembrane region" description="Helical" evidence="1">
    <location>
        <begin position="30"/>
        <end position="47"/>
    </location>
</feature>
<feature type="transmembrane region" description="Helical" evidence="1">
    <location>
        <begin position="59"/>
        <end position="81"/>
    </location>
</feature>
<gene>
    <name evidence="3" type="ORF">ACFPN6_06460</name>
</gene>
<keyword evidence="1" id="KW-0812">Transmembrane</keyword>
<feature type="domain" description="Acyltransferase 3" evidence="2">
    <location>
        <begin position="20"/>
        <end position="182"/>
    </location>
</feature>
<keyword evidence="4" id="KW-1185">Reference proteome</keyword>
<evidence type="ECO:0000313" key="4">
    <source>
        <dbReference type="Proteomes" id="UP001596156"/>
    </source>
</evidence>
<comment type="caution">
    <text evidence="3">The sequence shown here is derived from an EMBL/GenBank/DDBJ whole genome shotgun (WGS) entry which is preliminary data.</text>
</comment>
<keyword evidence="3" id="KW-0012">Acyltransferase</keyword>
<proteinExistence type="predicted"/>
<dbReference type="GO" id="GO:0016746">
    <property type="term" value="F:acyltransferase activity"/>
    <property type="evidence" value="ECO:0007669"/>
    <property type="project" value="UniProtKB-KW"/>
</dbReference>
<dbReference type="InterPro" id="IPR002656">
    <property type="entry name" value="Acyl_transf_3_dom"/>
</dbReference>
<feature type="transmembrane region" description="Helical" evidence="1">
    <location>
        <begin position="93"/>
        <end position="114"/>
    </location>
</feature>
<dbReference type="Pfam" id="PF01757">
    <property type="entry name" value="Acyl_transf_3"/>
    <property type="match status" value="1"/>
</dbReference>
<keyword evidence="1" id="KW-0472">Membrane</keyword>
<sequence length="221" mass="23620">MRRHPALLPLPALPLAAVNALLGTEEGFAGWNRWAYLLFFLHGLALADDERIREVTRRAAVPVGLLGLVLFAGTAPGFVAGDDPFTARTPSALGTRALFGAAGWCWAVAVLGLLDRPGRARAERGGGVTALRYLALAALPLYVLHQPVVVAFAYGVVGWPAPIAVKYAVIVTASLTVILLVYEYGVRRNPVTRFLFGMRPGLRSLPAREPSRPVPPLPPSS</sequence>
<protein>
    <submittedName>
        <fullName evidence="3">Acyltransferase family protein</fullName>
    </submittedName>
</protein>
<name>A0ABW0D4Q6_STRFI</name>
<reference evidence="4" key="1">
    <citation type="journal article" date="2019" name="Int. J. Syst. Evol. Microbiol.">
        <title>The Global Catalogue of Microorganisms (GCM) 10K type strain sequencing project: providing services to taxonomists for standard genome sequencing and annotation.</title>
        <authorList>
            <consortium name="The Broad Institute Genomics Platform"/>
            <consortium name="The Broad Institute Genome Sequencing Center for Infectious Disease"/>
            <person name="Wu L."/>
            <person name="Ma J."/>
        </authorList>
    </citation>
    <scope>NUCLEOTIDE SEQUENCE [LARGE SCALE GENOMIC DNA]</scope>
    <source>
        <strain evidence="4">CCM 8479</strain>
    </source>
</reference>
<evidence type="ECO:0000256" key="1">
    <source>
        <dbReference type="SAM" id="Phobius"/>
    </source>
</evidence>
<evidence type="ECO:0000259" key="2">
    <source>
        <dbReference type="Pfam" id="PF01757"/>
    </source>
</evidence>
<feature type="transmembrane region" description="Helical" evidence="1">
    <location>
        <begin position="163"/>
        <end position="182"/>
    </location>
</feature>
<dbReference type="EMBL" id="JBHSKL010000006">
    <property type="protein sequence ID" value="MFC5224256.1"/>
    <property type="molecule type" value="Genomic_DNA"/>
</dbReference>
<dbReference type="InterPro" id="IPR050623">
    <property type="entry name" value="Glucan_succinyl_AcylTrfase"/>
</dbReference>